<dbReference type="Pfam" id="PF12833">
    <property type="entry name" value="HTH_18"/>
    <property type="match status" value="1"/>
</dbReference>
<dbReference type="Gene3D" id="1.10.10.60">
    <property type="entry name" value="Homeodomain-like"/>
    <property type="match status" value="2"/>
</dbReference>
<gene>
    <name evidence="5" type="ORF">SY83_09085</name>
</gene>
<dbReference type="SUPFAM" id="SSF46689">
    <property type="entry name" value="Homeodomain-like"/>
    <property type="match status" value="2"/>
</dbReference>
<dbReference type="InterPro" id="IPR003313">
    <property type="entry name" value="AraC-bd"/>
</dbReference>
<name>A0A172TPB2_9BACL</name>
<dbReference type="InterPro" id="IPR037923">
    <property type="entry name" value="HTH-like"/>
</dbReference>
<dbReference type="InterPro" id="IPR009057">
    <property type="entry name" value="Homeodomain-like_sf"/>
</dbReference>
<dbReference type="PROSITE" id="PS00041">
    <property type="entry name" value="HTH_ARAC_FAMILY_1"/>
    <property type="match status" value="1"/>
</dbReference>
<feature type="domain" description="HTH araC/xylS-type" evidence="4">
    <location>
        <begin position="175"/>
        <end position="273"/>
    </location>
</feature>
<evidence type="ECO:0000256" key="3">
    <source>
        <dbReference type="ARBA" id="ARBA00023163"/>
    </source>
</evidence>
<accession>A0A172TPB2</accession>
<dbReference type="PANTHER" id="PTHR43280">
    <property type="entry name" value="ARAC-FAMILY TRANSCRIPTIONAL REGULATOR"/>
    <property type="match status" value="1"/>
</dbReference>
<dbReference type="Pfam" id="PF02311">
    <property type="entry name" value="AraC_binding"/>
    <property type="match status" value="1"/>
</dbReference>
<keyword evidence="6" id="KW-1185">Reference proteome</keyword>
<dbReference type="KEGG" id="pswu:SY83_09085"/>
<evidence type="ECO:0000259" key="4">
    <source>
        <dbReference type="PROSITE" id="PS01124"/>
    </source>
</evidence>
<evidence type="ECO:0000256" key="2">
    <source>
        <dbReference type="ARBA" id="ARBA00023125"/>
    </source>
</evidence>
<dbReference type="InterPro" id="IPR018062">
    <property type="entry name" value="HTH_AraC-typ_CS"/>
</dbReference>
<reference evidence="5 6" key="1">
    <citation type="submission" date="2015-01" db="EMBL/GenBank/DDBJ databases">
        <title>Paenibacillus swuensis/DY6/whole genome sequencing.</title>
        <authorList>
            <person name="Kim M.K."/>
            <person name="Srinivasan S."/>
            <person name="Lee J.-J."/>
        </authorList>
    </citation>
    <scope>NUCLEOTIDE SEQUENCE [LARGE SCALE GENOMIC DNA]</scope>
    <source>
        <strain evidence="5 6">DY6</strain>
    </source>
</reference>
<dbReference type="OrthoDB" id="9807321at2"/>
<evidence type="ECO:0000313" key="5">
    <source>
        <dbReference type="EMBL" id="ANE48816.1"/>
    </source>
</evidence>
<keyword evidence="1" id="KW-0805">Transcription regulation</keyword>
<dbReference type="InterPro" id="IPR018060">
    <property type="entry name" value="HTH_AraC"/>
</dbReference>
<keyword evidence="2" id="KW-0238">DNA-binding</keyword>
<dbReference type="SUPFAM" id="SSF51215">
    <property type="entry name" value="Regulatory protein AraC"/>
    <property type="match status" value="1"/>
</dbReference>
<sequence>MQPSETLEIMKDYYFPPYITLAHMFNAPKGWAVHNREMTQFVLQYVVDGYAQYPVGEHMYETRRGDLLFHRPHELHSILTVDDQPYVCISVVFHFGHAAFPYDELFKGQHVLGNFADRPIEHLLSQLVEHYRQPEFHHMVRCQGLLMHILAEAADRMNSNHPLSGTQAVQMPKLVLIKNFLTEHYHRDIQIKELEQVSGLSKNYILSLFRKYVGMSPIQYLTWIRINKAKELALQSNLSISEIAQAVGYSDVHTFGRMYKKKTGQSLTQFCANLIYS</sequence>
<protein>
    <submittedName>
        <fullName evidence="5">AraC family transcriptional regulator</fullName>
    </submittedName>
</protein>
<dbReference type="STRING" id="1178515.SY83_09085"/>
<dbReference type="PATRIC" id="fig|1178515.4.peg.1813"/>
<dbReference type="PANTHER" id="PTHR43280:SF2">
    <property type="entry name" value="HTH-TYPE TRANSCRIPTIONAL REGULATOR EXSA"/>
    <property type="match status" value="1"/>
</dbReference>
<dbReference type="PROSITE" id="PS01124">
    <property type="entry name" value="HTH_ARAC_FAMILY_2"/>
    <property type="match status" value="1"/>
</dbReference>
<organism evidence="5 6">
    <name type="scientific">Paenibacillus swuensis</name>
    <dbReference type="NCBI Taxonomy" id="1178515"/>
    <lineage>
        <taxon>Bacteria</taxon>
        <taxon>Bacillati</taxon>
        <taxon>Bacillota</taxon>
        <taxon>Bacilli</taxon>
        <taxon>Bacillales</taxon>
        <taxon>Paenibacillaceae</taxon>
        <taxon>Paenibacillus</taxon>
    </lineage>
</organism>
<dbReference type="GO" id="GO:0003700">
    <property type="term" value="F:DNA-binding transcription factor activity"/>
    <property type="evidence" value="ECO:0007669"/>
    <property type="project" value="InterPro"/>
</dbReference>
<evidence type="ECO:0000256" key="1">
    <source>
        <dbReference type="ARBA" id="ARBA00023015"/>
    </source>
</evidence>
<dbReference type="Proteomes" id="UP000076927">
    <property type="component" value="Chromosome"/>
</dbReference>
<keyword evidence="3" id="KW-0804">Transcription</keyword>
<dbReference type="SMART" id="SM00342">
    <property type="entry name" value="HTH_ARAC"/>
    <property type="match status" value="1"/>
</dbReference>
<dbReference type="EMBL" id="CP011388">
    <property type="protein sequence ID" value="ANE48816.1"/>
    <property type="molecule type" value="Genomic_DNA"/>
</dbReference>
<proteinExistence type="predicted"/>
<dbReference type="GO" id="GO:0043565">
    <property type="term" value="F:sequence-specific DNA binding"/>
    <property type="evidence" value="ECO:0007669"/>
    <property type="project" value="InterPro"/>
</dbReference>
<dbReference type="AlphaFoldDB" id="A0A172TPB2"/>
<evidence type="ECO:0000313" key="6">
    <source>
        <dbReference type="Proteomes" id="UP000076927"/>
    </source>
</evidence>